<name>A0A8K0UJ81_9AGAR</name>
<evidence type="ECO:0000313" key="1">
    <source>
        <dbReference type="EMBL" id="KAH8093102.1"/>
    </source>
</evidence>
<dbReference type="OrthoDB" id="3365698at2759"/>
<comment type="caution">
    <text evidence="1">The sequence shown here is derived from an EMBL/GenBank/DDBJ whole genome shotgun (WGS) entry which is preliminary data.</text>
</comment>
<dbReference type="EMBL" id="JAEVFJ010000030">
    <property type="protein sequence ID" value="KAH8093102.1"/>
    <property type="molecule type" value="Genomic_DNA"/>
</dbReference>
<evidence type="ECO:0000313" key="2">
    <source>
        <dbReference type="Proteomes" id="UP000813824"/>
    </source>
</evidence>
<keyword evidence="2" id="KW-1185">Reference proteome</keyword>
<proteinExistence type="predicted"/>
<gene>
    <name evidence="1" type="ORF">BXZ70DRAFT_1010587</name>
</gene>
<sequence length="506" mass="57164">MFANYASTVPATGHSPSSPSQILPYELLEHVFSDVCTDEDGFADSFQTLILSHVSAYWRAVTQTSPRLWSIDLHTPTAAQYFLKFTLGTIAPLRIICVHSAEDIVATWPEWLSSHIRNDGVVALAIRMDMRYARRILITIKETIPDLKWLDLYGWQEYWSCVIDIPSSPVPFLRSLTLTRRRSNEHQLYYNARISLVNLLHLLRQTPNLTSIRIDHILLDHSDDTQNPDKPFGGEIDQFLPISLHHVRRLSFSGVNRLWHFLKAVSISPTFATLEIDNVGSLNVSSELSPEARLRLREAQHTHLSITTTAIEAYSATNSGSVYRFSNIKDEHALLHSMVAFGRAFHWSSSVTNLSINSDGRMFSSSPITSKTWHEALSPGWAKLMVLPQLRHFKVSGFVVDELWRVLHPSKRVRRGAEHLYVPCPLLETIVLTDFVLVNAETGDFADGYEDYAPLDVGLLLNLISARVQGGRVLGRLILCKCLNVERYLNQLSAVVYTTSMPYSSP</sequence>
<reference evidence="1" key="1">
    <citation type="journal article" date="2021" name="New Phytol.">
        <title>Evolutionary innovations through gain and loss of genes in the ectomycorrhizal Boletales.</title>
        <authorList>
            <person name="Wu G."/>
            <person name="Miyauchi S."/>
            <person name="Morin E."/>
            <person name="Kuo A."/>
            <person name="Drula E."/>
            <person name="Varga T."/>
            <person name="Kohler A."/>
            <person name="Feng B."/>
            <person name="Cao Y."/>
            <person name="Lipzen A."/>
            <person name="Daum C."/>
            <person name="Hundley H."/>
            <person name="Pangilinan J."/>
            <person name="Johnson J."/>
            <person name="Barry K."/>
            <person name="LaButti K."/>
            <person name="Ng V."/>
            <person name="Ahrendt S."/>
            <person name="Min B."/>
            <person name="Choi I.G."/>
            <person name="Park H."/>
            <person name="Plett J.M."/>
            <person name="Magnuson J."/>
            <person name="Spatafora J.W."/>
            <person name="Nagy L.G."/>
            <person name="Henrissat B."/>
            <person name="Grigoriev I.V."/>
            <person name="Yang Z.L."/>
            <person name="Xu J."/>
            <person name="Martin F.M."/>
        </authorList>
    </citation>
    <scope>NUCLEOTIDE SEQUENCE</scope>
    <source>
        <strain evidence="1">KKN 215</strain>
    </source>
</reference>
<dbReference type="AlphaFoldDB" id="A0A8K0UJ81"/>
<accession>A0A8K0UJ81</accession>
<protein>
    <recommendedName>
        <fullName evidence="3">F-box domain-containing protein</fullName>
    </recommendedName>
</protein>
<organism evidence="1 2">
    <name type="scientific">Cristinia sonorae</name>
    <dbReference type="NCBI Taxonomy" id="1940300"/>
    <lineage>
        <taxon>Eukaryota</taxon>
        <taxon>Fungi</taxon>
        <taxon>Dikarya</taxon>
        <taxon>Basidiomycota</taxon>
        <taxon>Agaricomycotina</taxon>
        <taxon>Agaricomycetes</taxon>
        <taxon>Agaricomycetidae</taxon>
        <taxon>Agaricales</taxon>
        <taxon>Pleurotineae</taxon>
        <taxon>Stephanosporaceae</taxon>
        <taxon>Cristinia</taxon>
    </lineage>
</organism>
<evidence type="ECO:0008006" key="3">
    <source>
        <dbReference type="Google" id="ProtNLM"/>
    </source>
</evidence>
<dbReference type="Proteomes" id="UP000813824">
    <property type="component" value="Unassembled WGS sequence"/>
</dbReference>